<comment type="caution">
    <text evidence="1">The sequence shown here is derived from an EMBL/GenBank/DDBJ whole genome shotgun (WGS) entry which is preliminary data.</text>
</comment>
<accession>A0AA39NI75</accession>
<proteinExistence type="predicted"/>
<evidence type="ECO:0000313" key="2">
    <source>
        <dbReference type="Proteomes" id="UP001175211"/>
    </source>
</evidence>
<organism evidence="1 2">
    <name type="scientific">Armillaria tabescens</name>
    <name type="common">Ringless honey mushroom</name>
    <name type="synonym">Agaricus tabescens</name>
    <dbReference type="NCBI Taxonomy" id="1929756"/>
    <lineage>
        <taxon>Eukaryota</taxon>
        <taxon>Fungi</taxon>
        <taxon>Dikarya</taxon>
        <taxon>Basidiomycota</taxon>
        <taxon>Agaricomycotina</taxon>
        <taxon>Agaricomycetes</taxon>
        <taxon>Agaricomycetidae</taxon>
        <taxon>Agaricales</taxon>
        <taxon>Marasmiineae</taxon>
        <taxon>Physalacriaceae</taxon>
        <taxon>Desarmillaria</taxon>
    </lineage>
</organism>
<keyword evidence="2" id="KW-1185">Reference proteome</keyword>
<dbReference type="AlphaFoldDB" id="A0AA39NI75"/>
<dbReference type="Proteomes" id="UP001175211">
    <property type="component" value="Unassembled WGS sequence"/>
</dbReference>
<name>A0AA39NI75_ARMTA</name>
<dbReference type="RefSeq" id="XP_060336940.1">
    <property type="nucleotide sequence ID" value="XM_060476625.1"/>
</dbReference>
<reference evidence="1" key="1">
    <citation type="submission" date="2023-06" db="EMBL/GenBank/DDBJ databases">
        <authorList>
            <consortium name="Lawrence Berkeley National Laboratory"/>
            <person name="Ahrendt S."/>
            <person name="Sahu N."/>
            <person name="Indic B."/>
            <person name="Wong-Bajracharya J."/>
            <person name="Merenyi Z."/>
            <person name="Ke H.-M."/>
            <person name="Monk M."/>
            <person name="Kocsube S."/>
            <person name="Drula E."/>
            <person name="Lipzen A."/>
            <person name="Balint B."/>
            <person name="Henrissat B."/>
            <person name="Andreopoulos B."/>
            <person name="Martin F.M."/>
            <person name="Harder C.B."/>
            <person name="Rigling D."/>
            <person name="Ford K.L."/>
            <person name="Foster G.D."/>
            <person name="Pangilinan J."/>
            <person name="Papanicolaou A."/>
            <person name="Barry K."/>
            <person name="LaButti K."/>
            <person name="Viragh M."/>
            <person name="Koriabine M."/>
            <person name="Yan M."/>
            <person name="Riley R."/>
            <person name="Champramary S."/>
            <person name="Plett K.L."/>
            <person name="Tsai I.J."/>
            <person name="Slot J."/>
            <person name="Sipos G."/>
            <person name="Plett J."/>
            <person name="Nagy L.G."/>
            <person name="Grigoriev I.V."/>
        </authorList>
    </citation>
    <scope>NUCLEOTIDE SEQUENCE</scope>
    <source>
        <strain evidence="1">CCBAS 213</strain>
    </source>
</reference>
<protein>
    <submittedName>
        <fullName evidence="1">Uncharacterized protein</fullName>
    </submittedName>
</protein>
<dbReference type="GeneID" id="85360173"/>
<evidence type="ECO:0000313" key="1">
    <source>
        <dbReference type="EMBL" id="KAK0466113.1"/>
    </source>
</evidence>
<gene>
    <name evidence="1" type="ORF">EV420DRAFT_1636718</name>
</gene>
<dbReference type="EMBL" id="JAUEPS010000004">
    <property type="protein sequence ID" value="KAK0466113.1"/>
    <property type="molecule type" value="Genomic_DNA"/>
</dbReference>
<sequence>MSLPLYRANESIIAALRGDDFKRGYREVVSKLKDTPSRLSRYNSTEIIMDNFTVDYRSSDDFAFVANGETGEEEVFDVSGVISEARLPPVLKSHRVSMNELMQTVKLVGPEDDQDFHMAGYAMSHMIEFLQQSVGTPVQALYGIQHSTAREFTFTNRLLMPAHSAFPEDIVVLPSSYNPSETLQSAIGEGKFAYTKDNQVSYEKFSVTDENE</sequence>